<keyword evidence="3" id="KW-1185">Reference proteome</keyword>
<reference evidence="2 3" key="1">
    <citation type="submission" date="2018-11" db="EMBL/GenBank/DDBJ databases">
        <authorList>
            <consortium name="Pathogen Informatics"/>
        </authorList>
    </citation>
    <scope>NUCLEOTIDE SEQUENCE [LARGE SCALE GENOMIC DNA]</scope>
</reference>
<proteinExistence type="predicted"/>
<evidence type="ECO:0000313" key="2">
    <source>
        <dbReference type="EMBL" id="VDM75028.1"/>
    </source>
</evidence>
<feature type="signal peptide" evidence="1">
    <location>
        <begin position="1"/>
        <end position="18"/>
    </location>
</feature>
<evidence type="ECO:0000313" key="3">
    <source>
        <dbReference type="Proteomes" id="UP000270094"/>
    </source>
</evidence>
<dbReference type="AlphaFoldDB" id="A0A3P7L7A7"/>
<organism evidence="2 3">
    <name type="scientific">Strongylus vulgaris</name>
    <name type="common">Blood worm</name>
    <dbReference type="NCBI Taxonomy" id="40348"/>
    <lineage>
        <taxon>Eukaryota</taxon>
        <taxon>Metazoa</taxon>
        <taxon>Ecdysozoa</taxon>
        <taxon>Nematoda</taxon>
        <taxon>Chromadorea</taxon>
        <taxon>Rhabditida</taxon>
        <taxon>Rhabditina</taxon>
        <taxon>Rhabditomorpha</taxon>
        <taxon>Strongyloidea</taxon>
        <taxon>Strongylidae</taxon>
        <taxon>Strongylus</taxon>
    </lineage>
</organism>
<keyword evidence="1" id="KW-0732">Signal</keyword>
<dbReference type="EMBL" id="UYYB01094853">
    <property type="protein sequence ID" value="VDM75028.1"/>
    <property type="molecule type" value="Genomic_DNA"/>
</dbReference>
<name>A0A3P7L7A7_STRVU</name>
<sequence>MEGVTLLILTAIIYLVSGKCHYNYSSFFEGFVDGAPKDLVQRVEDFLKVKLVCSQLIVLKAKVVVLGLL</sequence>
<evidence type="ECO:0000256" key="1">
    <source>
        <dbReference type="SAM" id="SignalP"/>
    </source>
</evidence>
<feature type="chain" id="PRO_5018192302" evidence="1">
    <location>
        <begin position="19"/>
        <end position="69"/>
    </location>
</feature>
<protein>
    <submittedName>
        <fullName evidence="2">Uncharacterized protein</fullName>
    </submittedName>
</protein>
<gene>
    <name evidence="2" type="ORF">SVUK_LOCUS10026</name>
</gene>
<accession>A0A3P7L7A7</accession>
<dbReference type="Proteomes" id="UP000270094">
    <property type="component" value="Unassembled WGS sequence"/>
</dbReference>